<reference evidence="1" key="1">
    <citation type="submission" date="2020-10" db="EMBL/GenBank/DDBJ databases">
        <title>Chromosome-scale genome assembly of the Allis shad, Alosa alosa.</title>
        <authorList>
            <person name="Margot Z."/>
            <person name="Christophe K."/>
            <person name="Cabau C."/>
            <person name="Louis A."/>
            <person name="Berthelot C."/>
            <person name="Parey E."/>
            <person name="Roest Crollius H."/>
            <person name="Montfort J."/>
            <person name="Robinson-Rechavi M."/>
            <person name="Bucao C."/>
            <person name="Bouchez O."/>
            <person name="Gislard M."/>
            <person name="Lluch J."/>
            <person name="Milhes M."/>
            <person name="Lampietro C."/>
            <person name="Lopez Roques C."/>
            <person name="Donnadieu C."/>
            <person name="Braasch I."/>
            <person name="Desvignes T."/>
            <person name="Postlethwait J."/>
            <person name="Bobe J."/>
            <person name="Guiguen Y."/>
        </authorList>
    </citation>
    <scope>NUCLEOTIDE SEQUENCE</scope>
    <source>
        <strain evidence="1">M-15738</strain>
        <tissue evidence="1">Blood</tissue>
    </source>
</reference>
<sequence length="59" mass="6913">MLLYQKRDDTLDLFYVAFSKCVGYAGHVTPLPRCCSRLWIIGLYNLDRQTFLSNVNVKR</sequence>
<organism evidence="1 2">
    <name type="scientific">Alosa alosa</name>
    <name type="common">allis shad</name>
    <dbReference type="NCBI Taxonomy" id="278164"/>
    <lineage>
        <taxon>Eukaryota</taxon>
        <taxon>Metazoa</taxon>
        <taxon>Chordata</taxon>
        <taxon>Craniata</taxon>
        <taxon>Vertebrata</taxon>
        <taxon>Euteleostomi</taxon>
        <taxon>Actinopterygii</taxon>
        <taxon>Neopterygii</taxon>
        <taxon>Teleostei</taxon>
        <taxon>Clupei</taxon>
        <taxon>Clupeiformes</taxon>
        <taxon>Clupeoidei</taxon>
        <taxon>Clupeidae</taxon>
        <taxon>Alosa</taxon>
    </lineage>
</organism>
<dbReference type="AlphaFoldDB" id="A0AAV6GNG3"/>
<dbReference type="EMBL" id="JADWDJ010000008">
    <property type="protein sequence ID" value="KAG5276738.1"/>
    <property type="molecule type" value="Genomic_DNA"/>
</dbReference>
<comment type="caution">
    <text evidence="1">The sequence shown here is derived from an EMBL/GenBank/DDBJ whole genome shotgun (WGS) entry which is preliminary data.</text>
</comment>
<proteinExistence type="predicted"/>
<gene>
    <name evidence="1" type="ORF">AALO_G00109170</name>
</gene>
<evidence type="ECO:0000313" key="2">
    <source>
        <dbReference type="Proteomes" id="UP000823561"/>
    </source>
</evidence>
<name>A0AAV6GNG3_9TELE</name>
<evidence type="ECO:0000313" key="1">
    <source>
        <dbReference type="EMBL" id="KAG5276738.1"/>
    </source>
</evidence>
<keyword evidence="2" id="KW-1185">Reference proteome</keyword>
<accession>A0AAV6GNG3</accession>
<dbReference type="Proteomes" id="UP000823561">
    <property type="component" value="Chromosome 8"/>
</dbReference>
<protein>
    <submittedName>
        <fullName evidence="1">Uncharacterized protein</fullName>
    </submittedName>
</protein>